<dbReference type="Gramene" id="OBART04G00650.2">
    <property type="protein sequence ID" value="OBART04G00650.2"/>
    <property type="gene ID" value="OBART04G00650"/>
</dbReference>
<dbReference type="PaxDb" id="65489-OBART04G00650.2"/>
<protein>
    <recommendedName>
        <fullName evidence="3">Exocyst subunit Exo70 family protein</fullName>
    </recommendedName>
</protein>
<name>A0A0D3FRY6_9ORYZ</name>
<comment type="function">
    <text evidence="3">Component of the exocyst complex.</text>
</comment>
<keyword evidence="2 3" id="KW-0813">Transport</keyword>
<dbReference type="Proteomes" id="UP000026960">
    <property type="component" value="Chromosome 4"/>
</dbReference>
<evidence type="ECO:0000256" key="2">
    <source>
        <dbReference type="ARBA" id="ARBA00022448"/>
    </source>
</evidence>
<evidence type="ECO:0000313" key="5">
    <source>
        <dbReference type="EnsemblPlants" id="OBART04G00650.2"/>
    </source>
</evidence>
<keyword evidence="3" id="KW-0653">Protein transport</keyword>
<keyword evidence="3" id="KW-0268">Exocytosis</keyword>
<dbReference type="InterPro" id="IPR016159">
    <property type="entry name" value="Cullin_repeat-like_dom_sf"/>
</dbReference>
<dbReference type="GO" id="GO:0006887">
    <property type="term" value="P:exocytosis"/>
    <property type="evidence" value="ECO:0007669"/>
    <property type="project" value="UniProtKB-KW"/>
</dbReference>
<sequence length="531" mass="60158">MAIPAAAAAALWAVSMRQTGEVICRLHMWNRDGLSTAANSHYECINRPPLSIRTNPTHFCSCPCDSSERSSPDNYASSVASDSNGGGIGARNGHPLRYSSNVHLLDENVNLISTESVAQLDTAMGRCGEIIGDHREELLMIFTNNSDMLSSLFYEYDTPWILGKNTKTSMDFSKCEDLGKDYLIMLKISTKVLQSMFCQFCGQNQPFFQTKKDYFQQFAKSPIKKMLEIALSFSASNWSEEHIRLMLLAYDTLQDVLPTIRELSPDEPDEFFTSILHNMRNASRGIIDNMKRFIQLKVQTWDNIAIHPTTCFLINAIKIFNVHKNLLHSTLVPGDGQDSFGYLINGVIACWKLKIKELSMLDDPDKNDSDGNNPNLFIFLLNNIKHFNRDTNGLLDGLLVHRELIEECKNEFQSDMENYTSRYMTASWGPAISCLNNHTGGSIRQSMNAFISKFEGTFDCQKVLKVPDSELKQKLRDDIENLIFPAYERSFDELQRNSNSGLFCSCFPRNLTCSMYTPEILRRSVQGLFEG</sequence>
<dbReference type="STRING" id="65489.A0A0D3FRY6"/>
<dbReference type="PANTHER" id="PTHR12542:SF28">
    <property type="entry name" value="EXOCYST SUBUNIT EXO70 FAMILY PROTEIN"/>
    <property type="match status" value="1"/>
</dbReference>
<dbReference type="InterPro" id="IPR004140">
    <property type="entry name" value="Exo70"/>
</dbReference>
<reference evidence="5" key="2">
    <citation type="submission" date="2015-03" db="UniProtKB">
        <authorList>
            <consortium name="EnsemblPlants"/>
        </authorList>
    </citation>
    <scope>IDENTIFICATION</scope>
</reference>
<evidence type="ECO:0000313" key="6">
    <source>
        <dbReference type="Proteomes" id="UP000026960"/>
    </source>
</evidence>
<accession>A0A0D3FRY6</accession>
<evidence type="ECO:0000256" key="3">
    <source>
        <dbReference type="RuleBase" id="RU365026"/>
    </source>
</evidence>
<dbReference type="GO" id="GO:0015031">
    <property type="term" value="P:protein transport"/>
    <property type="evidence" value="ECO:0007669"/>
    <property type="project" value="UniProtKB-KW"/>
</dbReference>
<dbReference type="SUPFAM" id="SSF74788">
    <property type="entry name" value="Cullin repeat-like"/>
    <property type="match status" value="1"/>
</dbReference>
<reference evidence="5" key="1">
    <citation type="journal article" date="2009" name="Rice">
        <title>De Novo Next Generation Sequencing of Plant Genomes.</title>
        <authorList>
            <person name="Rounsley S."/>
            <person name="Marri P.R."/>
            <person name="Yu Y."/>
            <person name="He R."/>
            <person name="Sisneros N."/>
            <person name="Goicoechea J.L."/>
            <person name="Lee S.J."/>
            <person name="Angelova A."/>
            <person name="Kudrna D."/>
            <person name="Luo M."/>
            <person name="Affourtit J."/>
            <person name="Desany B."/>
            <person name="Knight J."/>
            <person name="Niazi F."/>
            <person name="Egholm M."/>
            <person name="Wing R.A."/>
        </authorList>
    </citation>
    <scope>NUCLEOTIDE SEQUENCE [LARGE SCALE GENOMIC DNA]</scope>
    <source>
        <strain evidence="5">cv. IRGC 105608</strain>
    </source>
</reference>
<feature type="domain" description="Exocyst complex subunit Exo70 C-terminal" evidence="4">
    <location>
        <begin position="203"/>
        <end position="495"/>
    </location>
</feature>
<proteinExistence type="inferred from homology"/>
<dbReference type="GO" id="GO:0005546">
    <property type="term" value="F:phosphatidylinositol-4,5-bisphosphate binding"/>
    <property type="evidence" value="ECO:0007669"/>
    <property type="project" value="InterPro"/>
</dbReference>
<dbReference type="EnsemblPlants" id="OBART04G00650.2">
    <property type="protein sequence ID" value="OBART04G00650.2"/>
    <property type="gene ID" value="OBART04G00650"/>
</dbReference>
<dbReference type="InterPro" id="IPR046364">
    <property type="entry name" value="Exo70_C"/>
</dbReference>
<dbReference type="GO" id="GO:0000145">
    <property type="term" value="C:exocyst"/>
    <property type="evidence" value="ECO:0007669"/>
    <property type="project" value="InterPro"/>
</dbReference>
<dbReference type="Gene3D" id="1.20.1280.170">
    <property type="entry name" value="Exocyst complex component Exo70"/>
    <property type="match status" value="1"/>
</dbReference>
<keyword evidence="6" id="KW-1185">Reference proteome</keyword>
<comment type="similarity">
    <text evidence="1 3">Belongs to the EXO70 family.</text>
</comment>
<organism evidence="5">
    <name type="scientific">Oryza barthii</name>
    <dbReference type="NCBI Taxonomy" id="65489"/>
    <lineage>
        <taxon>Eukaryota</taxon>
        <taxon>Viridiplantae</taxon>
        <taxon>Streptophyta</taxon>
        <taxon>Embryophyta</taxon>
        <taxon>Tracheophyta</taxon>
        <taxon>Spermatophyta</taxon>
        <taxon>Magnoliopsida</taxon>
        <taxon>Liliopsida</taxon>
        <taxon>Poales</taxon>
        <taxon>Poaceae</taxon>
        <taxon>BOP clade</taxon>
        <taxon>Oryzoideae</taxon>
        <taxon>Oryzeae</taxon>
        <taxon>Oryzinae</taxon>
        <taxon>Oryza</taxon>
    </lineage>
</organism>
<dbReference type="Pfam" id="PF03081">
    <property type="entry name" value="Exo70_C"/>
    <property type="match status" value="1"/>
</dbReference>
<dbReference type="PANTHER" id="PTHR12542">
    <property type="entry name" value="EXOCYST COMPLEX PROTEIN EXO70"/>
    <property type="match status" value="1"/>
</dbReference>
<dbReference type="eggNOG" id="KOG2344">
    <property type="taxonomic scope" value="Eukaryota"/>
</dbReference>
<dbReference type="AlphaFoldDB" id="A0A0D3FRY6"/>
<evidence type="ECO:0000256" key="1">
    <source>
        <dbReference type="ARBA" id="ARBA00006756"/>
    </source>
</evidence>
<evidence type="ECO:0000259" key="4">
    <source>
        <dbReference type="Pfam" id="PF03081"/>
    </source>
</evidence>